<protein>
    <submittedName>
        <fullName evidence="1">DUF1284 domain-containing protein</fullName>
    </submittedName>
</protein>
<proteinExistence type="predicted"/>
<gene>
    <name evidence="1" type="ORF">Megvenef_00443</name>
</gene>
<reference evidence="1 2" key="1">
    <citation type="submission" date="2023-03" db="EMBL/GenBank/DDBJ databases">
        <title>Host association and intracellularity evolved multiple times independently in the Rickettsiales.</title>
        <authorList>
            <person name="Castelli M."/>
            <person name="Nardi T."/>
            <person name="Gammuto L."/>
            <person name="Bellinzona G."/>
            <person name="Sabaneyeva E."/>
            <person name="Potekhin A."/>
            <person name="Serra V."/>
            <person name="Petroni G."/>
            <person name="Sassera D."/>
        </authorList>
    </citation>
    <scope>NUCLEOTIDE SEQUENCE [LARGE SCALE GENOMIC DNA]</scope>
    <source>
        <strain evidence="1 2">Sr 2-6</strain>
    </source>
</reference>
<dbReference type="EMBL" id="JARJFB010000021">
    <property type="protein sequence ID" value="MEA0970478.1"/>
    <property type="molecule type" value="Genomic_DNA"/>
</dbReference>
<dbReference type="Proteomes" id="UP001291687">
    <property type="component" value="Unassembled WGS sequence"/>
</dbReference>
<evidence type="ECO:0000313" key="1">
    <source>
        <dbReference type="EMBL" id="MEA0970478.1"/>
    </source>
</evidence>
<name>A0ABU5NBC8_9RICK</name>
<sequence>MAEKIKFRPHHFMCTLGFRGKGYSLGFVRNYKKIAQQLNDNEETQIEVVQFMDSICSACPNKIDEIVCKTQDKISKLDAAHSAALSLKVGDIFTWKQAKEHIKKNMSVEKFHTACHGCSWKEYGVCQQSLENLIEQP</sequence>
<keyword evidence="2" id="KW-1185">Reference proteome</keyword>
<dbReference type="RefSeq" id="WP_322776381.1">
    <property type="nucleotide sequence ID" value="NZ_JARJFB010000021.1"/>
</dbReference>
<dbReference type="Pfam" id="PF06935">
    <property type="entry name" value="DUF1284"/>
    <property type="match status" value="1"/>
</dbReference>
<comment type="caution">
    <text evidence="1">The sequence shown here is derived from an EMBL/GenBank/DDBJ whole genome shotgun (WGS) entry which is preliminary data.</text>
</comment>
<dbReference type="InterPro" id="IPR009702">
    <property type="entry name" value="DUF1284"/>
</dbReference>
<organism evidence="1 2">
    <name type="scientific">Candidatus Megaera venefica</name>
    <dbReference type="NCBI Taxonomy" id="2055910"/>
    <lineage>
        <taxon>Bacteria</taxon>
        <taxon>Pseudomonadati</taxon>
        <taxon>Pseudomonadota</taxon>
        <taxon>Alphaproteobacteria</taxon>
        <taxon>Rickettsiales</taxon>
        <taxon>Rickettsiaceae</taxon>
        <taxon>Candidatus Megaera</taxon>
    </lineage>
</organism>
<accession>A0ABU5NBC8</accession>
<evidence type="ECO:0000313" key="2">
    <source>
        <dbReference type="Proteomes" id="UP001291687"/>
    </source>
</evidence>